<dbReference type="EMBL" id="DUZY01000004">
    <property type="protein sequence ID" value="DAD37962.1"/>
    <property type="molecule type" value="Genomic_DNA"/>
</dbReference>
<reference evidence="3 4" key="1">
    <citation type="journal article" date="2020" name="Mol. Biol. Evol.">
        <title>Distinct Expression and Methylation Patterns for Genes with Different Fates following a Single Whole-Genome Duplication in Flowering Plants.</title>
        <authorList>
            <person name="Shi T."/>
            <person name="Rahmani R.S."/>
            <person name="Gugger P.F."/>
            <person name="Wang M."/>
            <person name="Li H."/>
            <person name="Zhang Y."/>
            <person name="Li Z."/>
            <person name="Wang Q."/>
            <person name="Van de Peer Y."/>
            <person name="Marchal K."/>
            <person name="Chen J."/>
        </authorList>
    </citation>
    <scope>NUCLEOTIDE SEQUENCE [LARGE SCALE GENOMIC DNA]</scope>
    <source>
        <tissue evidence="3">Leaf</tissue>
    </source>
</reference>
<feature type="region of interest" description="Disordered" evidence="1">
    <location>
        <begin position="1"/>
        <end position="26"/>
    </location>
</feature>
<name>A0A822YZ44_NELNU</name>
<dbReference type="PANTHER" id="PTHR33127:SF69">
    <property type="entry name" value="OS09G0340800 PROTEIN"/>
    <property type="match status" value="1"/>
</dbReference>
<protein>
    <recommendedName>
        <fullName evidence="2">KIB1-4 beta-propeller domain-containing protein</fullName>
    </recommendedName>
</protein>
<dbReference type="PANTHER" id="PTHR33127">
    <property type="entry name" value="TRANSMEMBRANE PROTEIN"/>
    <property type="match status" value="1"/>
</dbReference>
<evidence type="ECO:0000256" key="1">
    <source>
        <dbReference type="SAM" id="MobiDB-lite"/>
    </source>
</evidence>
<gene>
    <name evidence="3" type="ORF">HUJ06_008603</name>
</gene>
<evidence type="ECO:0000313" key="3">
    <source>
        <dbReference type="EMBL" id="DAD37962.1"/>
    </source>
</evidence>
<sequence>MRRRKERKEKANRQHNNGGEAAGKKHKVIMRSWPHLPEQMQELVKRQIYLILETVPAPGFNLKNPLQNLHFSGVNKAWRSSPRQCCSQARPTHHSTWLEEIFFTDQTTHYISTLPNYGRCSLWFYRRWPSGRDLYKCSVVGSSNGRLVMATRAASLASDSEYYIQFGGTSSMLPPLNSSVEFRQVALSSSWFYPCADERTALALPVNPHLGFMFYTIGAGRERQWIQEGSSLCDPNSPPSWSQERRAVRFTNAIWFQGKFYALTMQGTLATIEVDSHGLSRPRVALLSGARRRAVPSVSCLCFREYLMESCGEILLVFLISRKSSLLMVDEVEVFRLDHDVSNLSWIKMNSLGDRTLFVGIGSCMWVAASEVGCKANCIYFTHYTSDGWWVFDMKSGGISPGWSADSANKSPVWVEPSLQSFNSFPRKLFIS</sequence>
<dbReference type="AlphaFoldDB" id="A0A822YZ44"/>
<organism evidence="3 4">
    <name type="scientific">Nelumbo nucifera</name>
    <name type="common">Sacred lotus</name>
    <dbReference type="NCBI Taxonomy" id="4432"/>
    <lineage>
        <taxon>Eukaryota</taxon>
        <taxon>Viridiplantae</taxon>
        <taxon>Streptophyta</taxon>
        <taxon>Embryophyta</taxon>
        <taxon>Tracheophyta</taxon>
        <taxon>Spermatophyta</taxon>
        <taxon>Magnoliopsida</taxon>
        <taxon>Proteales</taxon>
        <taxon>Nelumbonaceae</taxon>
        <taxon>Nelumbo</taxon>
    </lineage>
</organism>
<keyword evidence="4" id="KW-1185">Reference proteome</keyword>
<feature type="domain" description="KIB1-4 beta-propeller" evidence="2">
    <location>
        <begin position="129"/>
        <end position="392"/>
    </location>
</feature>
<proteinExistence type="predicted"/>
<accession>A0A822YZ44</accession>
<dbReference type="Proteomes" id="UP000607653">
    <property type="component" value="Unassembled WGS sequence"/>
</dbReference>
<comment type="caution">
    <text evidence="3">The sequence shown here is derived from an EMBL/GenBank/DDBJ whole genome shotgun (WGS) entry which is preliminary data.</text>
</comment>
<evidence type="ECO:0000313" key="4">
    <source>
        <dbReference type="Proteomes" id="UP000607653"/>
    </source>
</evidence>
<dbReference type="InterPro" id="IPR005174">
    <property type="entry name" value="KIB1-4_b-propeller"/>
</dbReference>
<evidence type="ECO:0000259" key="2">
    <source>
        <dbReference type="Pfam" id="PF03478"/>
    </source>
</evidence>
<dbReference type="Pfam" id="PF03478">
    <property type="entry name" value="Beta-prop_KIB1-4"/>
    <property type="match status" value="1"/>
</dbReference>